<accession>A0A820NFF3</accession>
<dbReference type="AlphaFoldDB" id="A0A820NFF3"/>
<evidence type="ECO:0000313" key="2">
    <source>
        <dbReference type="Proteomes" id="UP000663868"/>
    </source>
</evidence>
<feature type="non-terminal residue" evidence="1">
    <location>
        <position position="1"/>
    </location>
</feature>
<evidence type="ECO:0000313" key="1">
    <source>
        <dbReference type="EMBL" id="CAF4387940.1"/>
    </source>
</evidence>
<gene>
    <name evidence="1" type="ORF">KXQ929_LOCUS50292</name>
</gene>
<comment type="caution">
    <text evidence="1">The sequence shown here is derived from an EMBL/GenBank/DDBJ whole genome shotgun (WGS) entry which is preliminary data.</text>
</comment>
<organism evidence="1 2">
    <name type="scientific">Adineta steineri</name>
    <dbReference type="NCBI Taxonomy" id="433720"/>
    <lineage>
        <taxon>Eukaryota</taxon>
        <taxon>Metazoa</taxon>
        <taxon>Spiralia</taxon>
        <taxon>Gnathifera</taxon>
        <taxon>Rotifera</taxon>
        <taxon>Eurotatoria</taxon>
        <taxon>Bdelloidea</taxon>
        <taxon>Adinetida</taxon>
        <taxon>Adinetidae</taxon>
        <taxon>Adineta</taxon>
    </lineage>
</organism>
<sequence length="171" mass="20392">GEFEILNIINYDAPPNGHTIVDSYDQHKGHFHLSIDSKKSSNENQQLPRYTFDGPCRYSRYDFLPINHHTERIYSTWTLQLRRILSYFPSDKRQQWNRQYKPVQQVTSDYLGISTTHNMMALAQKTFNEKTQIRPRIYTYIIDDTTWQFTEIDPRVFADSTIKHARLANWS</sequence>
<dbReference type="EMBL" id="CAJOBB010022802">
    <property type="protein sequence ID" value="CAF4387940.1"/>
    <property type="molecule type" value="Genomic_DNA"/>
</dbReference>
<proteinExistence type="predicted"/>
<dbReference type="Proteomes" id="UP000663868">
    <property type="component" value="Unassembled WGS sequence"/>
</dbReference>
<feature type="non-terminal residue" evidence="1">
    <location>
        <position position="171"/>
    </location>
</feature>
<reference evidence="1" key="1">
    <citation type="submission" date="2021-02" db="EMBL/GenBank/DDBJ databases">
        <authorList>
            <person name="Nowell W R."/>
        </authorList>
    </citation>
    <scope>NUCLEOTIDE SEQUENCE</scope>
</reference>
<name>A0A820NFF3_9BILA</name>
<protein>
    <submittedName>
        <fullName evidence="1">Uncharacterized protein</fullName>
    </submittedName>
</protein>